<evidence type="ECO:0000313" key="1">
    <source>
        <dbReference type="EMBL" id="GFO06997.1"/>
    </source>
</evidence>
<comment type="caution">
    <text evidence="1">The sequence shown here is derived from an EMBL/GenBank/DDBJ whole genome shotgun (WGS) entry which is preliminary data.</text>
</comment>
<accession>A0AAV4AIC0</accession>
<sequence length="528" mass="57945">MEGSLIVKTPFSGFESNKLAMRHQGDMGDFSSHAEINVAEKSVVADASFNGGYTTTGTFTLTSPIPGMETVKFNMKKKGRAKNFKGDVTLTVNDDKIDADYNHKFTKGGFKSGFKLTTPYTENLKLSLEHNGQPERFTNEMSASYGRKYDVDSVVSFDYNHPDVSGHSTLKYKLGGRRQVARMHFSKNGALRDMSFSGSAGLNDDEINVSGAWKNYGSMEGNVKINTPFDGFKTTGMTFSHDGQLNDFRSSMDVMYMDDKSINGKISLTTNGLKRIHLDSEISTPFKKFPSANLIFNHNYDEYRNMLNGDAALTTPTAGFGSGSLTYTKTGSWDNLDVSTNAKRNGKQVGNFKLSHTMAGHDVHSNVELEASDYPAFTVSFDHMGDLSNFNTKASSNFGNDNVFGEFSKNGPMDDLTVSATARYNSDSVEMSGSWNSQRGIDGNLEIKTPFEDFNDIGASISHTGDASDFSTSAKVEFMDNKVISGKLDLSSNGRLVSEISTPFKGFEYTKMEANGAYDSYSKDMNAK</sequence>
<protein>
    <submittedName>
        <fullName evidence="1">Beta-1,3-glucan-binding protein</fullName>
    </submittedName>
</protein>
<dbReference type="Proteomes" id="UP000735302">
    <property type="component" value="Unassembled WGS sequence"/>
</dbReference>
<organism evidence="1 2">
    <name type="scientific">Plakobranchus ocellatus</name>
    <dbReference type="NCBI Taxonomy" id="259542"/>
    <lineage>
        <taxon>Eukaryota</taxon>
        <taxon>Metazoa</taxon>
        <taxon>Spiralia</taxon>
        <taxon>Lophotrochozoa</taxon>
        <taxon>Mollusca</taxon>
        <taxon>Gastropoda</taxon>
        <taxon>Heterobranchia</taxon>
        <taxon>Euthyneura</taxon>
        <taxon>Panpulmonata</taxon>
        <taxon>Sacoglossa</taxon>
        <taxon>Placobranchoidea</taxon>
        <taxon>Plakobranchidae</taxon>
        <taxon>Plakobranchus</taxon>
    </lineage>
</organism>
<feature type="non-terminal residue" evidence="1">
    <location>
        <position position="528"/>
    </location>
</feature>
<evidence type="ECO:0000313" key="2">
    <source>
        <dbReference type="Proteomes" id="UP000735302"/>
    </source>
</evidence>
<name>A0AAV4AIC0_9GAST</name>
<proteinExistence type="predicted"/>
<reference evidence="1 2" key="1">
    <citation type="journal article" date="2021" name="Elife">
        <title>Chloroplast acquisition without the gene transfer in kleptoplastic sea slugs, Plakobranchus ocellatus.</title>
        <authorList>
            <person name="Maeda T."/>
            <person name="Takahashi S."/>
            <person name="Yoshida T."/>
            <person name="Shimamura S."/>
            <person name="Takaki Y."/>
            <person name="Nagai Y."/>
            <person name="Toyoda A."/>
            <person name="Suzuki Y."/>
            <person name="Arimoto A."/>
            <person name="Ishii H."/>
            <person name="Satoh N."/>
            <person name="Nishiyama T."/>
            <person name="Hasebe M."/>
            <person name="Maruyama T."/>
            <person name="Minagawa J."/>
            <person name="Obokata J."/>
            <person name="Shigenobu S."/>
        </authorList>
    </citation>
    <scope>NUCLEOTIDE SEQUENCE [LARGE SCALE GENOMIC DNA]</scope>
</reference>
<gene>
    <name evidence="1" type="ORF">PoB_003350200</name>
</gene>
<keyword evidence="2" id="KW-1185">Reference proteome</keyword>
<dbReference type="EMBL" id="BLXT01003830">
    <property type="protein sequence ID" value="GFO06997.1"/>
    <property type="molecule type" value="Genomic_DNA"/>
</dbReference>
<dbReference type="AlphaFoldDB" id="A0AAV4AIC0"/>